<dbReference type="SUPFAM" id="SSF52821">
    <property type="entry name" value="Rhodanese/Cell cycle control phosphatase"/>
    <property type="match status" value="1"/>
</dbReference>
<dbReference type="RefSeq" id="WP_066606863.1">
    <property type="nucleotide sequence ID" value="NZ_CP014230.1"/>
</dbReference>
<dbReference type="InterPro" id="IPR001763">
    <property type="entry name" value="Rhodanese-like_dom"/>
</dbReference>
<name>A0A120KN89_9BACT</name>
<dbReference type="InterPro" id="IPR036873">
    <property type="entry name" value="Rhodanese-like_dom_sf"/>
</dbReference>
<keyword evidence="4" id="KW-1185">Reference proteome</keyword>
<evidence type="ECO:0000256" key="1">
    <source>
        <dbReference type="SAM" id="SignalP"/>
    </source>
</evidence>
<dbReference type="SMART" id="SM00450">
    <property type="entry name" value="RHOD"/>
    <property type="match status" value="1"/>
</dbReference>
<dbReference type="OrthoDB" id="9789348at2"/>
<feature type="domain" description="Rhodanese" evidence="2">
    <location>
        <begin position="39"/>
        <end position="113"/>
    </location>
</feature>
<accession>A0A120KN89</accession>
<feature type="signal peptide" evidence="1">
    <location>
        <begin position="1"/>
        <end position="20"/>
    </location>
</feature>
<dbReference type="PROSITE" id="PS50206">
    <property type="entry name" value="RHODANESE_3"/>
    <property type="match status" value="1"/>
</dbReference>
<evidence type="ECO:0000313" key="3">
    <source>
        <dbReference type="EMBL" id="AMD93410.1"/>
    </source>
</evidence>
<sequence length="134" mass="15073">MRKILSLICLLLLLPAAVPAQDAALTVDQARRLMEENADNPRFVILDVRARELFEEGHIEGAVHMNYYATNFKRLVSRLDRDATILIYCQRGRQGPMARRVMEQLRFTDLHVLLLLLPLLALLSPAGSLPGTPA</sequence>
<proteinExistence type="predicted"/>
<keyword evidence="1" id="KW-0732">Signal</keyword>
<gene>
    <name evidence="3" type="ORF">AXF15_10085</name>
</gene>
<organism evidence="3 4">
    <name type="scientific">Desulfomicrobium orale DSM 12838</name>
    <dbReference type="NCBI Taxonomy" id="888061"/>
    <lineage>
        <taxon>Bacteria</taxon>
        <taxon>Pseudomonadati</taxon>
        <taxon>Thermodesulfobacteriota</taxon>
        <taxon>Desulfovibrionia</taxon>
        <taxon>Desulfovibrionales</taxon>
        <taxon>Desulfomicrobiaceae</taxon>
        <taxon>Desulfomicrobium</taxon>
    </lineage>
</organism>
<dbReference type="KEGG" id="doa:AXF15_10085"/>
<dbReference type="AlphaFoldDB" id="A0A120KN89"/>
<reference evidence="4" key="1">
    <citation type="submission" date="2016-02" db="EMBL/GenBank/DDBJ databases">
        <authorList>
            <person name="Holder M.E."/>
            <person name="Ajami N.J."/>
            <person name="Petrosino J.F."/>
        </authorList>
    </citation>
    <scope>NUCLEOTIDE SEQUENCE [LARGE SCALE GENOMIC DNA]</scope>
    <source>
        <strain evidence="4">DSM 12838</strain>
    </source>
</reference>
<dbReference type="Proteomes" id="UP000063964">
    <property type="component" value="Chromosome"/>
</dbReference>
<dbReference type="CDD" id="cd00158">
    <property type="entry name" value="RHOD"/>
    <property type="match status" value="1"/>
</dbReference>
<evidence type="ECO:0000259" key="2">
    <source>
        <dbReference type="PROSITE" id="PS50206"/>
    </source>
</evidence>
<dbReference type="STRING" id="888061.AXF15_10085"/>
<dbReference type="EMBL" id="CP014230">
    <property type="protein sequence ID" value="AMD93410.1"/>
    <property type="molecule type" value="Genomic_DNA"/>
</dbReference>
<feature type="chain" id="PRO_5007167254" description="Rhodanese domain-containing protein" evidence="1">
    <location>
        <begin position="21"/>
        <end position="134"/>
    </location>
</feature>
<evidence type="ECO:0000313" key="4">
    <source>
        <dbReference type="Proteomes" id="UP000063964"/>
    </source>
</evidence>
<dbReference type="Gene3D" id="3.40.250.10">
    <property type="entry name" value="Rhodanese-like domain"/>
    <property type="match status" value="1"/>
</dbReference>
<dbReference type="Pfam" id="PF00581">
    <property type="entry name" value="Rhodanese"/>
    <property type="match status" value="1"/>
</dbReference>
<protein>
    <recommendedName>
        <fullName evidence="2">Rhodanese domain-containing protein</fullName>
    </recommendedName>
</protein>